<dbReference type="PROSITE" id="PS50158">
    <property type="entry name" value="ZF_CCHC"/>
    <property type="match status" value="1"/>
</dbReference>
<protein>
    <recommendedName>
        <fullName evidence="3">CCHC-type domain-containing protein</fullName>
    </recommendedName>
</protein>
<accession>A0AAP0MQN2</accession>
<evidence type="ECO:0000313" key="4">
    <source>
        <dbReference type="EMBL" id="KAK9214465.1"/>
    </source>
</evidence>
<dbReference type="InterPro" id="IPR036875">
    <property type="entry name" value="Znf_CCHC_sf"/>
</dbReference>
<evidence type="ECO:0000313" key="5">
    <source>
        <dbReference type="Proteomes" id="UP001428341"/>
    </source>
</evidence>
<feature type="region of interest" description="Disordered" evidence="2">
    <location>
        <begin position="171"/>
        <end position="338"/>
    </location>
</feature>
<reference evidence="4 5" key="1">
    <citation type="submission" date="2024-05" db="EMBL/GenBank/DDBJ databases">
        <title>Haplotype-resolved chromosome-level genome assembly of Huyou (Citrus changshanensis).</title>
        <authorList>
            <person name="Miao C."/>
            <person name="Chen W."/>
            <person name="Wu Y."/>
            <person name="Wang L."/>
            <person name="Zhao S."/>
            <person name="Grierson D."/>
            <person name="Xu C."/>
            <person name="Chen K."/>
        </authorList>
    </citation>
    <scope>NUCLEOTIDE SEQUENCE [LARGE SCALE GENOMIC DNA]</scope>
    <source>
        <strain evidence="4">01-14</strain>
        <tissue evidence="4">Leaf</tissue>
    </source>
</reference>
<dbReference type="SUPFAM" id="SSF57756">
    <property type="entry name" value="Retrovirus zinc finger-like domains"/>
    <property type="match status" value="1"/>
</dbReference>
<gene>
    <name evidence="4" type="ORF">WN944_006457</name>
</gene>
<dbReference type="GO" id="GO:0003676">
    <property type="term" value="F:nucleic acid binding"/>
    <property type="evidence" value="ECO:0007669"/>
    <property type="project" value="InterPro"/>
</dbReference>
<dbReference type="PANTHER" id="PTHR31286">
    <property type="entry name" value="GLYCINE-RICH CELL WALL STRUCTURAL PROTEIN 1.8-LIKE"/>
    <property type="match status" value="1"/>
</dbReference>
<dbReference type="Proteomes" id="UP001428341">
    <property type="component" value="Unassembled WGS sequence"/>
</dbReference>
<organism evidence="4 5">
    <name type="scientific">Citrus x changshan-huyou</name>
    <dbReference type="NCBI Taxonomy" id="2935761"/>
    <lineage>
        <taxon>Eukaryota</taxon>
        <taxon>Viridiplantae</taxon>
        <taxon>Streptophyta</taxon>
        <taxon>Embryophyta</taxon>
        <taxon>Tracheophyta</taxon>
        <taxon>Spermatophyta</taxon>
        <taxon>Magnoliopsida</taxon>
        <taxon>eudicotyledons</taxon>
        <taxon>Gunneridae</taxon>
        <taxon>Pentapetalae</taxon>
        <taxon>rosids</taxon>
        <taxon>malvids</taxon>
        <taxon>Sapindales</taxon>
        <taxon>Rutaceae</taxon>
        <taxon>Aurantioideae</taxon>
        <taxon>Citrus</taxon>
    </lineage>
</organism>
<feature type="compositionally biased region" description="Polar residues" evidence="2">
    <location>
        <begin position="183"/>
        <end position="198"/>
    </location>
</feature>
<dbReference type="InterPro" id="IPR040256">
    <property type="entry name" value="At4g02000-like"/>
</dbReference>
<keyword evidence="5" id="KW-1185">Reference proteome</keyword>
<sequence>MDSKELTWFCKARSLSNEEGEAVTIEGSAHDAGAQALLWVQIHNISIVCKTAETGEILGTSIGKVLEVDTGPTREVMTFAIFYERLPDFCFRCGFIGHLHRECPTPSIGNPQCAKYFKYSHLLKLLTPSAKSRDAKTKETTTSTVPSTCLTATASSNNVEGMTLAASNIEHGPVNKLHEERSGSTATQLKHQATTPATLITEPLIPDGAPNKDNPLVGNNDDDPQASQLSPSHLNKESRCQLSMATSPIQKWKRMARASESKMKSPVVSEPNSKRTRANEDKPELEPMMKRSHPGQASEDSGREASNASILHPSPSHLPSYFRAHETAGASLQPRRAQ</sequence>
<keyword evidence="1" id="KW-0863">Zinc-finger</keyword>
<dbReference type="InterPro" id="IPR001878">
    <property type="entry name" value="Znf_CCHC"/>
</dbReference>
<feature type="compositionally biased region" description="Polar residues" evidence="2">
    <location>
        <begin position="240"/>
        <end position="249"/>
    </location>
</feature>
<dbReference type="Pfam" id="PF14392">
    <property type="entry name" value="zf-CCHC_4"/>
    <property type="match status" value="1"/>
</dbReference>
<evidence type="ECO:0000256" key="1">
    <source>
        <dbReference type="PROSITE-ProRule" id="PRU00047"/>
    </source>
</evidence>
<proteinExistence type="predicted"/>
<comment type="caution">
    <text evidence="4">The sequence shown here is derived from an EMBL/GenBank/DDBJ whole genome shotgun (WGS) entry which is preliminary data.</text>
</comment>
<feature type="compositionally biased region" description="Low complexity" evidence="2">
    <location>
        <begin position="311"/>
        <end position="320"/>
    </location>
</feature>
<dbReference type="InterPro" id="IPR025836">
    <property type="entry name" value="Zn_knuckle_CX2CX4HX4C"/>
</dbReference>
<dbReference type="AlphaFoldDB" id="A0AAP0MQN2"/>
<feature type="compositionally biased region" description="Basic and acidic residues" evidence="2">
    <location>
        <begin position="277"/>
        <end position="289"/>
    </location>
</feature>
<dbReference type="PANTHER" id="PTHR31286:SF167">
    <property type="entry name" value="OS09G0268800 PROTEIN"/>
    <property type="match status" value="1"/>
</dbReference>
<dbReference type="EMBL" id="JBCGBO010000003">
    <property type="protein sequence ID" value="KAK9214465.1"/>
    <property type="molecule type" value="Genomic_DNA"/>
</dbReference>
<evidence type="ECO:0000259" key="3">
    <source>
        <dbReference type="PROSITE" id="PS50158"/>
    </source>
</evidence>
<keyword evidence="1" id="KW-0479">Metal-binding</keyword>
<name>A0AAP0MQN2_9ROSI</name>
<dbReference type="GO" id="GO:0008270">
    <property type="term" value="F:zinc ion binding"/>
    <property type="evidence" value="ECO:0007669"/>
    <property type="project" value="UniProtKB-KW"/>
</dbReference>
<keyword evidence="1" id="KW-0862">Zinc</keyword>
<evidence type="ECO:0000256" key="2">
    <source>
        <dbReference type="SAM" id="MobiDB-lite"/>
    </source>
</evidence>
<feature type="domain" description="CCHC-type" evidence="3">
    <location>
        <begin position="90"/>
        <end position="104"/>
    </location>
</feature>